<evidence type="ECO:0000313" key="2">
    <source>
        <dbReference type="Proteomes" id="UP000681340"/>
    </source>
</evidence>
<sequence>MRRRRVLAMDIEHLGATGLSQAFLDWSDADASIAAAMSADAGPWPQARQIITDRVPDRSAEQALAVITGSPEQRIEAGGKQ</sequence>
<proteinExistence type="predicted"/>
<name>A0A919SSN6_9ACTN</name>
<evidence type="ECO:0000313" key="1">
    <source>
        <dbReference type="EMBL" id="GIM77761.1"/>
    </source>
</evidence>
<dbReference type="AlphaFoldDB" id="A0A919SSN6"/>
<dbReference type="Proteomes" id="UP000681340">
    <property type="component" value="Unassembled WGS sequence"/>
</dbReference>
<dbReference type="EMBL" id="BOQL01000068">
    <property type="protein sequence ID" value="GIM77761.1"/>
    <property type="molecule type" value="Genomic_DNA"/>
</dbReference>
<gene>
    <name evidence="1" type="ORF">Aau02nite_77570</name>
</gene>
<comment type="caution">
    <text evidence="1">The sequence shown here is derived from an EMBL/GenBank/DDBJ whole genome shotgun (WGS) entry which is preliminary data.</text>
</comment>
<protein>
    <submittedName>
        <fullName evidence="1">Uncharacterized protein</fullName>
    </submittedName>
</protein>
<keyword evidence="2" id="KW-1185">Reference proteome</keyword>
<accession>A0A919SSN6</accession>
<reference evidence="1" key="1">
    <citation type="submission" date="2021-03" db="EMBL/GenBank/DDBJ databases">
        <title>Whole genome shotgun sequence of Actinoplanes auranticolor NBRC 12245.</title>
        <authorList>
            <person name="Komaki H."/>
            <person name="Tamura T."/>
        </authorList>
    </citation>
    <scope>NUCLEOTIDE SEQUENCE</scope>
    <source>
        <strain evidence="1">NBRC 12245</strain>
    </source>
</reference>
<organism evidence="1 2">
    <name type="scientific">Actinoplanes auranticolor</name>
    <dbReference type="NCBI Taxonomy" id="47988"/>
    <lineage>
        <taxon>Bacteria</taxon>
        <taxon>Bacillati</taxon>
        <taxon>Actinomycetota</taxon>
        <taxon>Actinomycetes</taxon>
        <taxon>Micromonosporales</taxon>
        <taxon>Micromonosporaceae</taxon>
        <taxon>Actinoplanes</taxon>
    </lineage>
</organism>